<sequence>MPECCAKIASLETWTTPATYEYTVQSLREQLPLFKDYDGLPWCSQQINAQDGYTMWDWADDKQSIIVNIKQGEISINRGPDDQGRSSCDTG</sequence>
<evidence type="ECO:0000313" key="2">
    <source>
        <dbReference type="Proteomes" id="UP000216063"/>
    </source>
</evidence>
<gene>
    <name evidence="1" type="ORF">CG716_07260</name>
</gene>
<dbReference type="Proteomes" id="UP000216063">
    <property type="component" value="Unassembled WGS sequence"/>
</dbReference>
<reference evidence="1 2" key="1">
    <citation type="submission" date="2017-07" db="EMBL/GenBank/DDBJ databases">
        <title>The new phylogeny of genus Mycobacterium.</title>
        <authorList>
            <person name="Tortoli E."/>
            <person name="Trovato A."/>
            <person name="Cirillo D.M."/>
        </authorList>
    </citation>
    <scope>NUCLEOTIDE SEQUENCE [LARGE SCALE GENOMIC DNA]</scope>
    <source>
        <strain evidence="1 2">ATCC 33027</strain>
    </source>
</reference>
<comment type="caution">
    <text evidence="1">The sequence shown here is derived from an EMBL/GenBank/DDBJ whole genome shotgun (WGS) entry which is preliminary data.</text>
</comment>
<dbReference type="EMBL" id="NOZR01000005">
    <property type="protein sequence ID" value="OYN80654.1"/>
    <property type="molecule type" value="Genomic_DNA"/>
</dbReference>
<dbReference type="AlphaFoldDB" id="A0A255DN24"/>
<keyword evidence="2" id="KW-1185">Reference proteome</keyword>
<evidence type="ECO:0000313" key="1">
    <source>
        <dbReference type="EMBL" id="OYN80654.1"/>
    </source>
</evidence>
<organism evidence="1 2">
    <name type="scientific">Mycolicibacterium sphagni</name>
    <dbReference type="NCBI Taxonomy" id="1786"/>
    <lineage>
        <taxon>Bacteria</taxon>
        <taxon>Bacillati</taxon>
        <taxon>Actinomycetota</taxon>
        <taxon>Actinomycetes</taxon>
        <taxon>Mycobacteriales</taxon>
        <taxon>Mycobacteriaceae</taxon>
        <taxon>Mycolicibacterium</taxon>
    </lineage>
</organism>
<accession>A0A255DN24</accession>
<proteinExistence type="predicted"/>
<protein>
    <submittedName>
        <fullName evidence="1">Uncharacterized protein</fullName>
    </submittedName>
</protein>
<name>A0A255DN24_9MYCO</name>